<evidence type="ECO:0000256" key="4">
    <source>
        <dbReference type="ARBA" id="ARBA00022679"/>
    </source>
</evidence>
<keyword evidence="7 9" id="KW-0012">Acyltransferase</keyword>
<dbReference type="EMBL" id="QQTP01000005">
    <property type="protein sequence ID" value="RDJ25409.1"/>
    <property type="molecule type" value="Genomic_DNA"/>
</dbReference>
<comment type="caution">
    <text evidence="9">The sequence shown here is derived from an EMBL/GenBank/DDBJ whole genome shotgun (WGS) entry which is preliminary data.</text>
</comment>
<dbReference type="SUPFAM" id="SSF51161">
    <property type="entry name" value="Trimeric LpxA-like enzymes"/>
    <property type="match status" value="1"/>
</dbReference>
<dbReference type="InterPro" id="IPR050179">
    <property type="entry name" value="Trans_hexapeptide_repeat"/>
</dbReference>
<keyword evidence="5" id="KW-0677">Repeat</keyword>
<keyword evidence="4 9" id="KW-0808">Transferase</keyword>
<dbReference type="GO" id="GO:0008811">
    <property type="term" value="F:chloramphenicol O-acetyltransferase activity"/>
    <property type="evidence" value="ECO:0007669"/>
    <property type="project" value="UniProtKB-EC"/>
</dbReference>
<comment type="similarity">
    <text evidence="1">Belongs to the transferase hexapeptide repeat family.</text>
</comment>
<keyword evidence="6" id="KW-0046">Antibiotic resistance</keyword>
<evidence type="ECO:0000256" key="8">
    <source>
        <dbReference type="ARBA" id="ARBA00047633"/>
    </source>
</evidence>
<dbReference type="Gene3D" id="2.160.10.10">
    <property type="entry name" value="Hexapeptide repeat proteins"/>
    <property type="match status" value="1"/>
</dbReference>
<dbReference type="EC" id="2.3.1.28" evidence="2"/>
<dbReference type="Proteomes" id="UP000255207">
    <property type="component" value="Unassembled WGS sequence"/>
</dbReference>
<dbReference type="CDD" id="cd04647">
    <property type="entry name" value="LbH_MAT_like"/>
    <property type="match status" value="1"/>
</dbReference>
<comment type="catalytic activity">
    <reaction evidence="8">
        <text>chloramphenicol + acetyl-CoA = chloramphenicol 3-acetate + CoA</text>
        <dbReference type="Rhea" id="RHEA:18421"/>
        <dbReference type="ChEBI" id="CHEBI:16730"/>
        <dbReference type="ChEBI" id="CHEBI:17698"/>
        <dbReference type="ChEBI" id="CHEBI:57287"/>
        <dbReference type="ChEBI" id="CHEBI:57288"/>
        <dbReference type="EC" id="2.3.1.28"/>
    </reaction>
</comment>
<evidence type="ECO:0000313" key="10">
    <source>
        <dbReference type="Proteomes" id="UP000255207"/>
    </source>
</evidence>
<evidence type="ECO:0000256" key="7">
    <source>
        <dbReference type="ARBA" id="ARBA00023315"/>
    </source>
</evidence>
<keyword evidence="10" id="KW-1185">Reference proteome</keyword>
<evidence type="ECO:0000256" key="6">
    <source>
        <dbReference type="ARBA" id="ARBA00023251"/>
    </source>
</evidence>
<dbReference type="PROSITE" id="PS00101">
    <property type="entry name" value="HEXAPEP_TRANSFERASES"/>
    <property type="match status" value="1"/>
</dbReference>
<dbReference type="OrthoDB" id="9815592at2"/>
<name>A0A370L6N8_9HYPH</name>
<protein>
    <recommendedName>
        <fullName evidence="3">Chloramphenicol acetyltransferase</fullName>
        <ecNumber evidence="2">2.3.1.28</ecNumber>
    </recommendedName>
</protein>
<evidence type="ECO:0000256" key="2">
    <source>
        <dbReference type="ARBA" id="ARBA00013235"/>
    </source>
</evidence>
<dbReference type="InterPro" id="IPR011004">
    <property type="entry name" value="Trimer_LpxA-like_sf"/>
</dbReference>
<organism evidence="9 10">
    <name type="scientific">Bosea caraganae</name>
    <dbReference type="NCBI Taxonomy" id="2763117"/>
    <lineage>
        <taxon>Bacteria</taxon>
        <taxon>Pseudomonadati</taxon>
        <taxon>Pseudomonadota</taxon>
        <taxon>Alphaproteobacteria</taxon>
        <taxon>Hyphomicrobiales</taxon>
        <taxon>Boseaceae</taxon>
        <taxon>Bosea</taxon>
    </lineage>
</organism>
<dbReference type="InterPro" id="IPR018357">
    <property type="entry name" value="Hexapep_transf_CS"/>
</dbReference>
<evidence type="ECO:0000256" key="5">
    <source>
        <dbReference type="ARBA" id="ARBA00022737"/>
    </source>
</evidence>
<evidence type="ECO:0000313" key="9">
    <source>
        <dbReference type="EMBL" id="RDJ25409.1"/>
    </source>
</evidence>
<proteinExistence type="inferred from homology"/>
<evidence type="ECO:0000256" key="3">
    <source>
        <dbReference type="ARBA" id="ARBA00020291"/>
    </source>
</evidence>
<dbReference type="PANTHER" id="PTHR43300:SF12">
    <property type="entry name" value="CHLORAMPHENICOL ACETYLTRANSFERASE"/>
    <property type="match status" value="1"/>
</dbReference>
<evidence type="ECO:0000256" key="1">
    <source>
        <dbReference type="ARBA" id="ARBA00007274"/>
    </source>
</evidence>
<accession>A0A370L6N8</accession>
<dbReference type="Pfam" id="PF00132">
    <property type="entry name" value="Hexapep"/>
    <property type="match status" value="1"/>
</dbReference>
<reference evidence="10" key="1">
    <citation type="submission" date="2018-07" db="EMBL/GenBank/DDBJ databases">
        <authorList>
            <person name="Safronova V.I."/>
            <person name="Chirak E.R."/>
            <person name="Sazanova A.L."/>
        </authorList>
    </citation>
    <scope>NUCLEOTIDE SEQUENCE [LARGE SCALE GENOMIC DNA]</scope>
    <source>
        <strain evidence="10">RCAM04685</strain>
    </source>
</reference>
<dbReference type="PANTHER" id="PTHR43300">
    <property type="entry name" value="ACETYLTRANSFERASE"/>
    <property type="match status" value="1"/>
</dbReference>
<gene>
    <name evidence="9" type="ORF">DWE98_11820</name>
</gene>
<sequence length="205" mass="21949">MALSKIGRSAMQTFYNAEYLSDGEISNFNWAQIGNNVKIHKTCIIANSDKIFLGSNVRIDAFCILSASGEIYIEDYVHIAAGVSILGSGGARIKNFAGVSQGVRLVSSTDDFSGEAMTGPLIRPELRKVTSGQIVIGQHVVVGAGTVVLPGVTIDTGATVGALSLVNKSLAPWSIYAGTPAKRIKERKKRPLELQKEFFGDYPDQ</sequence>
<dbReference type="GO" id="GO:0046677">
    <property type="term" value="P:response to antibiotic"/>
    <property type="evidence" value="ECO:0007669"/>
    <property type="project" value="UniProtKB-KW"/>
</dbReference>
<dbReference type="AlphaFoldDB" id="A0A370L6N8"/>
<dbReference type="InterPro" id="IPR001451">
    <property type="entry name" value="Hexapep"/>
</dbReference>